<dbReference type="SMART" id="SM00184">
    <property type="entry name" value="RING"/>
    <property type="match status" value="1"/>
</dbReference>
<reference evidence="12" key="1">
    <citation type="submission" date="2022-05" db="EMBL/GenBank/DDBJ databases">
        <authorList>
            <person name="Okamura Y."/>
        </authorList>
    </citation>
    <scope>NUCLEOTIDE SEQUENCE</scope>
</reference>
<dbReference type="GO" id="GO:0045944">
    <property type="term" value="P:positive regulation of transcription by RNA polymerase II"/>
    <property type="evidence" value="ECO:0007669"/>
    <property type="project" value="TreeGrafter"/>
</dbReference>
<protein>
    <recommendedName>
        <fullName evidence="7">E3 ubiquitin-protein ligase RNF10</fullName>
    </recommendedName>
    <alternativeName>
        <fullName evidence="8">RING finger protein 10</fullName>
    </alternativeName>
</protein>
<dbReference type="InterPro" id="IPR018957">
    <property type="entry name" value="Znf_C3HC4_RING-type"/>
</dbReference>
<dbReference type="InterPro" id="IPR013083">
    <property type="entry name" value="Znf_RING/FYVE/PHD"/>
</dbReference>
<evidence type="ECO:0000256" key="6">
    <source>
        <dbReference type="ARBA" id="ARBA00022833"/>
    </source>
</evidence>
<evidence type="ECO:0000256" key="8">
    <source>
        <dbReference type="ARBA" id="ARBA00035390"/>
    </source>
</evidence>
<dbReference type="PANTHER" id="PTHR12983">
    <property type="entry name" value="RING FINGER 10 FAMILY MEMBER"/>
    <property type="match status" value="1"/>
</dbReference>
<dbReference type="SUPFAM" id="SSF57850">
    <property type="entry name" value="RING/U-box"/>
    <property type="match status" value="1"/>
</dbReference>
<dbReference type="EMBL" id="CALOZG010000085">
    <property type="protein sequence ID" value="CAH4037269.1"/>
    <property type="molecule type" value="Genomic_DNA"/>
</dbReference>
<sequence length="692" mass="78765">MDKKSINRSTIPQSRATAVDCKKSTESTYKPWPRNNKKRESSGTVPKNENYRKNLPVQRGRGQADKKPRSLGANNFTVGGAENTRLENDEEPEIGSLLMPGSKKQNLNHLLNFMYYPRGSNERRGPPPRRQVGRPQNRVHHHFEHDLYLRTYCQFVVKQDGDYKENLLNPDLPIKWEQIEEIVVRMVGEWQCPICLGHPVAGRVGICGHVYCWACILHYTSTHEKQPPPCPVCIVTLNVANMKPTRLVKWDTTEEVTMRLVRRLRGSTIVEAAPPRGVITEINDASVLPLEEQLTSPYARIFSATQQQILDIIERDKEEISAQIQAEIDTTELVYLEQALNMLKIKKEKLKRQHVKPKIVEEVDDKLVIEKHDLAEKKYDWFDFDEDEGAACLDDLSELDINDEIPDMPPEPDPKFGFDLNDNPLEDLDVRDSPTDIDPINITEVDRENQSRYFYFYQAEDGQQVFLNSLNVRLLVASWGALVAAPPLIRSRVLHRDTVSLGEQTRRHMPYTTHLPLHCSFDVVELDLKPPYVTPEALENFAVEIERRARNRARQEREERRRERAYHRAMEGPPKPDFNSDVLFPPPISPLGSPPEHNLFEPGPSVEQPIPSTSGSAGPSFAKMAGTSGTWRVRKNNVPPPIEVNEESHAPRSLVLSDAIEAALQASPSNAPSKKKKSKPKLLFATGMNRFP</sequence>
<dbReference type="InterPro" id="IPR039739">
    <property type="entry name" value="MAG2/RNF10"/>
</dbReference>
<evidence type="ECO:0000313" key="13">
    <source>
        <dbReference type="Proteomes" id="UP001152562"/>
    </source>
</evidence>
<feature type="compositionally biased region" description="Polar residues" evidence="10">
    <location>
        <begin position="7"/>
        <end position="16"/>
    </location>
</feature>
<dbReference type="Pfam" id="PF00097">
    <property type="entry name" value="zf-C3HC4"/>
    <property type="match status" value="1"/>
</dbReference>
<name>A0A9P0XI28_PIEBR</name>
<dbReference type="GO" id="GO:0005634">
    <property type="term" value="C:nucleus"/>
    <property type="evidence" value="ECO:0007669"/>
    <property type="project" value="UniProtKB-ARBA"/>
</dbReference>
<evidence type="ECO:0000256" key="7">
    <source>
        <dbReference type="ARBA" id="ARBA00035131"/>
    </source>
</evidence>
<gene>
    <name evidence="12" type="ORF">PIBRA_LOCUS12974</name>
</gene>
<dbReference type="GO" id="GO:0008270">
    <property type="term" value="F:zinc ion binding"/>
    <property type="evidence" value="ECO:0007669"/>
    <property type="project" value="UniProtKB-KW"/>
</dbReference>
<keyword evidence="3" id="KW-0963">Cytoplasm</keyword>
<evidence type="ECO:0000259" key="11">
    <source>
        <dbReference type="PROSITE" id="PS50089"/>
    </source>
</evidence>
<dbReference type="Proteomes" id="UP001152562">
    <property type="component" value="Unassembled WGS sequence"/>
</dbReference>
<keyword evidence="5 9" id="KW-0863">Zinc-finger</keyword>
<feature type="region of interest" description="Disordered" evidence="10">
    <location>
        <begin position="1"/>
        <end position="87"/>
    </location>
</feature>
<evidence type="ECO:0000256" key="10">
    <source>
        <dbReference type="SAM" id="MobiDB-lite"/>
    </source>
</evidence>
<comment type="caution">
    <text evidence="12">The sequence shown here is derived from an EMBL/GenBank/DDBJ whole genome shotgun (WGS) entry which is preliminary data.</text>
</comment>
<dbReference type="InterPro" id="IPR017907">
    <property type="entry name" value="Znf_RING_CS"/>
</dbReference>
<evidence type="ECO:0000256" key="4">
    <source>
        <dbReference type="ARBA" id="ARBA00022723"/>
    </source>
</evidence>
<keyword evidence="4" id="KW-0479">Metal-binding</keyword>
<comment type="similarity">
    <text evidence="2">Belongs to the RNF10 family.</text>
</comment>
<feature type="region of interest" description="Disordered" evidence="10">
    <location>
        <begin position="665"/>
        <end position="692"/>
    </location>
</feature>
<feature type="region of interest" description="Disordered" evidence="10">
    <location>
        <begin position="117"/>
        <end position="136"/>
    </location>
</feature>
<evidence type="ECO:0000256" key="5">
    <source>
        <dbReference type="ARBA" id="ARBA00022771"/>
    </source>
</evidence>
<evidence type="ECO:0000256" key="9">
    <source>
        <dbReference type="PROSITE-ProRule" id="PRU00175"/>
    </source>
</evidence>
<accession>A0A9P0XI28</accession>
<comment type="subcellular location">
    <subcellularLocation>
        <location evidence="1">Cytoplasm</location>
    </subcellularLocation>
</comment>
<dbReference type="PROSITE" id="PS00518">
    <property type="entry name" value="ZF_RING_1"/>
    <property type="match status" value="1"/>
</dbReference>
<evidence type="ECO:0000256" key="2">
    <source>
        <dbReference type="ARBA" id="ARBA00008117"/>
    </source>
</evidence>
<feature type="region of interest" description="Disordered" evidence="10">
    <location>
        <begin position="592"/>
        <end position="650"/>
    </location>
</feature>
<dbReference type="InterPro" id="IPR001841">
    <property type="entry name" value="Znf_RING"/>
</dbReference>
<keyword evidence="6" id="KW-0862">Zinc</keyword>
<dbReference type="GO" id="GO:0005737">
    <property type="term" value="C:cytoplasm"/>
    <property type="evidence" value="ECO:0007669"/>
    <property type="project" value="UniProtKB-SubCell"/>
</dbReference>
<feature type="compositionally biased region" description="Basic and acidic residues" evidence="10">
    <location>
        <begin position="550"/>
        <end position="570"/>
    </location>
</feature>
<keyword evidence="13" id="KW-1185">Reference proteome</keyword>
<evidence type="ECO:0000256" key="1">
    <source>
        <dbReference type="ARBA" id="ARBA00004496"/>
    </source>
</evidence>
<organism evidence="12 13">
    <name type="scientific">Pieris brassicae</name>
    <name type="common">White butterfly</name>
    <name type="synonym">Large white butterfly</name>
    <dbReference type="NCBI Taxonomy" id="7116"/>
    <lineage>
        <taxon>Eukaryota</taxon>
        <taxon>Metazoa</taxon>
        <taxon>Ecdysozoa</taxon>
        <taxon>Arthropoda</taxon>
        <taxon>Hexapoda</taxon>
        <taxon>Insecta</taxon>
        <taxon>Pterygota</taxon>
        <taxon>Neoptera</taxon>
        <taxon>Endopterygota</taxon>
        <taxon>Lepidoptera</taxon>
        <taxon>Glossata</taxon>
        <taxon>Ditrysia</taxon>
        <taxon>Papilionoidea</taxon>
        <taxon>Pieridae</taxon>
        <taxon>Pierinae</taxon>
        <taxon>Pieris</taxon>
    </lineage>
</organism>
<feature type="region of interest" description="Disordered" evidence="10">
    <location>
        <begin position="550"/>
        <end position="580"/>
    </location>
</feature>
<proteinExistence type="inferred from homology"/>
<feature type="domain" description="RING-type" evidence="11">
    <location>
        <begin position="192"/>
        <end position="233"/>
    </location>
</feature>
<evidence type="ECO:0000256" key="3">
    <source>
        <dbReference type="ARBA" id="ARBA00022490"/>
    </source>
</evidence>
<dbReference type="PANTHER" id="PTHR12983:SF9">
    <property type="entry name" value="E3 UBIQUITIN-PROTEIN LIGASE RNF10"/>
    <property type="match status" value="1"/>
</dbReference>
<dbReference type="Gene3D" id="3.30.40.10">
    <property type="entry name" value="Zinc/RING finger domain, C3HC4 (zinc finger)"/>
    <property type="match status" value="1"/>
</dbReference>
<evidence type="ECO:0000313" key="12">
    <source>
        <dbReference type="EMBL" id="CAH4037269.1"/>
    </source>
</evidence>
<dbReference type="GO" id="GO:0000976">
    <property type="term" value="F:transcription cis-regulatory region binding"/>
    <property type="evidence" value="ECO:0007669"/>
    <property type="project" value="TreeGrafter"/>
</dbReference>
<dbReference type="PROSITE" id="PS50089">
    <property type="entry name" value="ZF_RING_2"/>
    <property type="match status" value="1"/>
</dbReference>
<dbReference type="AlphaFoldDB" id="A0A9P0XI28"/>